<protein>
    <submittedName>
        <fullName evidence="2">GAF domain-containing protein</fullName>
    </submittedName>
</protein>
<dbReference type="EMBL" id="JBHTLP010000014">
    <property type="protein sequence ID" value="MFD1143535.1"/>
    <property type="molecule type" value="Genomic_DNA"/>
</dbReference>
<name>A0ABW3QED5_9BACT</name>
<sequence length="235" mass="26317">MKSAPFPSDESARLQALESYNLLDSLPETVYEDITRLASEICRTPISLVSLVDKERQWFKAKQGLNVDQTPREQSFCAHAILDPNEIFIVPDARQDERFQDNPLTTGEPHVVFYAGVPLVNPEGYPLGSLCVIDKRPRTLTDNQLASLKALAKWVATEFELKKTKEELQKSHNSLQAARQERIKVKHTLQAGLQPLAQSILDTTDTLLDNSPRTDQVAALSSIREAGNSLLKLIR</sequence>
<evidence type="ECO:0000313" key="2">
    <source>
        <dbReference type="EMBL" id="MFD1143535.1"/>
    </source>
</evidence>
<dbReference type="RefSeq" id="WP_379884409.1">
    <property type="nucleotide sequence ID" value="NZ_JBHTLP010000014.1"/>
</dbReference>
<dbReference type="Pfam" id="PF01590">
    <property type="entry name" value="GAF"/>
    <property type="match status" value="1"/>
</dbReference>
<evidence type="ECO:0000259" key="1">
    <source>
        <dbReference type="SMART" id="SM00065"/>
    </source>
</evidence>
<reference evidence="3" key="1">
    <citation type="journal article" date="2019" name="Int. J. Syst. Evol. Microbiol.">
        <title>The Global Catalogue of Microorganisms (GCM) 10K type strain sequencing project: providing services to taxonomists for standard genome sequencing and annotation.</title>
        <authorList>
            <consortium name="The Broad Institute Genomics Platform"/>
            <consortium name="The Broad Institute Genome Sequencing Center for Infectious Disease"/>
            <person name="Wu L."/>
            <person name="Ma J."/>
        </authorList>
    </citation>
    <scope>NUCLEOTIDE SEQUENCE [LARGE SCALE GENOMIC DNA]</scope>
    <source>
        <strain evidence="3">CCUG 55608</strain>
    </source>
</reference>
<accession>A0ABW3QED5</accession>
<dbReference type="PANTHER" id="PTHR43102:SF2">
    <property type="entry name" value="GAF DOMAIN-CONTAINING PROTEIN"/>
    <property type="match status" value="1"/>
</dbReference>
<dbReference type="Proteomes" id="UP001597116">
    <property type="component" value="Unassembled WGS sequence"/>
</dbReference>
<organism evidence="2 3">
    <name type="scientific">Larkinella insperata</name>
    <dbReference type="NCBI Taxonomy" id="332158"/>
    <lineage>
        <taxon>Bacteria</taxon>
        <taxon>Pseudomonadati</taxon>
        <taxon>Bacteroidota</taxon>
        <taxon>Cytophagia</taxon>
        <taxon>Cytophagales</taxon>
        <taxon>Spirosomataceae</taxon>
        <taxon>Larkinella</taxon>
    </lineage>
</organism>
<proteinExistence type="predicted"/>
<dbReference type="PANTHER" id="PTHR43102">
    <property type="entry name" value="SLR1143 PROTEIN"/>
    <property type="match status" value="1"/>
</dbReference>
<dbReference type="InterPro" id="IPR003018">
    <property type="entry name" value="GAF"/>
</dbReference>
<feature type="domain" description="GAF" evidence="1">
    <location>
        <begin position="26"/>
        <end position="169"/>
    </location>
</feature>
<keyword evidence="3" id="KW-1185">Reference proteome</keyword>
<gene>
    <name evidence="2" type="ORF">ACFQ4C_20580</name>
</gene>
<comment type="caution">
    <text evidence="2">The sequence shown here is derived from an EMBL/GenBank/DDBJ whole genome shotgun (WGS) entry which is preliminary data.</text>
</comment>
<dbReference type="SUPFAM" id="SSF55781">
    <property type="entry name" value="GAF domain-like"/>
    <property type="match status" value="1"/>
</dbReference>
<dbReference type="SMART" id="SM00065">
    <property type="entry name" value="GAF"/>
    <property type="match status" value="1"/>
</dbReference>
<dbReference type="Gene3D" id="3.30.450.40">
    <property type="match status" value="1"/>
</dbReference>
<dbReference type="InterPro" id="IPR029016">
    <property type="entry name" value="GAF-like_dom_sf"/>
</dbReference>
<evidence type="ECO:0000313" key="3">
    <source>
        <dbReference type="Proteomes" id="UP001597116"/>
    </source>
</evidence>